<sequence length="75" mass="8317">MIANNRRQNGESYVAGGVALNTLLNTPRLSQDIDLFHDTDEALVTSWLADRQLLRTAGYEVAVRISKPTGRVLPH</sequence>
<evidence type="ECO:0000313" key="2">
    <source>
        <dbReference type="Proteomes" id="UP000019141"/>
    </source>
</evidence>
<protein>
    <recommendedName>
        <fullName evidence="3">Nucleotidyl transferase AbiEii/AbiGii toxin family protein</fullName>
    </recommendedName>
</protein>
<reference evidence="1 2" key="1">
    <citation type="journal article" date="2014" name="Nature">
        <title>An environmental bacterial taxon with a large and distinct metabolic repertoire.</title>
        <authorList>
            <person name="Wilson M.C."/>
            <person name="Mori T."/>
            <person name="Ruckert C."/>
            <person name="Uria A.R."/>
            <person name="Helf M.J."/>
            <person name="Takada K."/>
            <person name="Gernert C."/>
            <person name="Steffens U.A."/>
            <person name="Heycke N."/>
            <person name="Schmitt S."/>
            <person name="Rinke C."/>
            <person name="Helfrich E.J."/>
            <person name="Brachmann A.O."/>
            <person name="Gurgui C."/>
            <person name="Wakimoto T."/>
            <person name="Kracht M."/>
            <person name="Crusemann M."/>
            <person name="Hentschel U."/>
            <person name="Abe I."/>
            <person name="Matsunaga S."/>
            <person name="Kalinowski J."/>
            <person name="Takeyama H."/>
            <person name="Piel J."/>
        </authorList>
    </citation>
    <scope>NUCLEOTIDE SEQUENCE [LARGE SCALE GENOMIC DNA]</scope>
    <source>
        <strain evidence="2">TSY1</strain>
    </source>
</reference>
<dbReference type="AlphaFoldDB" id="W4LKT6"/>
<dbReference type="HOGENOM" id="CLU_2664216_0_0_7"/>
<gene>
    <name evidence="1" type="ORF">ETSY1_17665</name>
</gene>
<organism evidence="1 2">
    <name type="scientific">Entotheonella factor</name>
    <dbReference type="NCBI Taxonomy" id="1429438"/>
    <lineage>
        <taxon>Bacteria</taxon>
        <taxon>Pseudomonadati</taxon>
        <taxon>Nitrospinota/Tectimicrobiota group</taxon>
        <taxon>Candidatus Tectimicrobiota</taxon>
        <taxon>Candidatus Entotheonellia</taxon>
        <taxon>Candidatus Entotheonellales</taxon>
        <taxon>Candidatus Entotheonellaceae</taxon>
        <taxon>Candidatus Entotheonella</taxon>
    </lineage>
</organism>
<proteinExistence type="predicted"/>
<evidence type="ECO:0000313" key="1">
    <source>
        <dbReference type="EMBL" id="ETW98713.1"/>
    </source>
</evidence>
<comment type="caution">
    <text evidence="1">The sequence shown here is derived from an EMBL/GenBank/DDBJ whole genome shotgun (WGS) entry which is preliminary data.</text>
</comment>
<dbReference type="Proteomes" id="UP000019141">
    <property type="component" value="Unassembled WGS sequence"/>
</dbReference>
<name>W4LKT6_ENTF1</name>
<dbReference type="EMBL" id="AZHW01000528">
    <property type="protein sequence ID" value="ETW98713.1"/>
    <property type="molecule type" value="Genomic_DNA"/>
</dbReference>
<accession>W4LKT6</accession>
<keyword evidence="2" id="KW-1185">Reference proteome</keyword>
<evidence type="ECO:0008006" key="3">
    <source>
        <dbReference type="Google" id="ProtNLM"/>
    </source>
</evidence>